<feature type="transmembrane region" description="Helical" evidence="9">
    <location>
        <begin position="273"/>
        <end position="291"/>
    </location>
</feature>
<accession>A0A6J4K629</accession>
<comment type="subcellular location">
    <subcellularLocation>
        <location evidence="1">Cell membrane</location>
        <topology evidence="1">Multi-pass membrane protein</topology>
    </subcellularLocation>
</comment>
<evidence type="ECO:0000256" key="8">
    <source>
        <dbReference type="SAM" id="MobiDB-lite"/>
    </source>
</evidence>
<dbReference type="Pfam" id="PF01594">
    <property type="entry name" value="AI-2E_transport"/>
    <property type="match status" value="1"/>
</dbReference>
<evidence type="ECO:0000256" key="7">
    <source>
        <dbReference type="ARBA" id="ARBA00023136"/>
    </source>
</evidence>
<feature type="region of interest" description="Disordered" evidence="8">
    <location>
        <begin position="372"/>
        <end position="393"/>
    </location>
</feature>
<keyword evidence="3" id="KW-0813">Transport</keyword>
<protein>
    <submittedName>
        <fullName evidence="10">Uncharacterized UPF0118 membrane protein</fullName>
    </submittedName>
</protein>
<evidence type="ECO:0000313" key="10">
    <source>
        <dbReference type="EMBL" id="CAA9295782.1"/>
    </source>
</evidence>
<feature type="transmembrane region" description="Helical" evidence="9">
    <location>
        <begin position="10"/>
        <end position="28"/>
    </location>
</feature>
<feature type="transmembrane region" description="Helical" evidence="9">
    <location>
        <begin position="34"/>
        <end position="52"/>
    </location>
</feature>
<sequence length="393" mass="43286">MEARTLRFPLWAKITTVALVAALFLVLMRAMGGFLNPFLWAIVTAYLLNPLVRLLSARSRIRRIWWVLLIYVILGVLTWLGVGYLWPRLYTQFTDLQTALPDIARQTSGWLEQNGRLSIGTSVIDLRPAEADINEWFTGFASEITASVPELLFGVIERLILLLVYLVVTFYLLLQSDQLVEAMYGLIPAPYRAEIRELGRSIDRVLGAYIRSQLMLIVLMSVLTYIPLSLLGVKYALVLAIATGFLEIIPFVGPWTATGAAMLVSLVQTTTPWGWPNWLLASVVGVIYLVLRQAEDHLIIPNLVGHLVKLHPIIVIFAILAGGHLGGALGLLLAVPFAATVRIILAYLYAKLVDSPAPVTEIRANEQKLLDRPTSPLAAAPGRGDLTDGTSAS</sequence>
<keyword evidence="6 9" id="KW-1133">Transmembrane helix</keyword>
<evidence type="ECO:0000256" key="2">
    <source>
        <dbReference type="ARBA" id="ARBA00009773"/>
    </source>
</evidence>
<keyword evidence="7 9" id="KW-0472">Membrane</keyword>
<dbReference type="EMBL" id="CADCTR010001430">
    <property type="protein sequence ID" value="CAA9295782.1"/>
    <property type="molecule type" value="Genomic_DNA"/>
</dbReference>
<dbReference type="PANTHER" id="PTHR21716:SF53">
    <property type="entry name" value="PERMEASE PERM-RELATED"/>
    <property type="match status" value="1"/>
</dbReference>
<keyword evidence="5 9" id="KW-0812">Transmembrane</keyword>
<dbReference type="AlphaFoldDB" id="A0A6J4K629"/>
<comment type="similarity">
    <text evidence="2">Belongs to the autoinducer-2 exporter (AI-2E) (TC 2.A.86) family.</text>
</comment>
<gene>
    <name evidence="10" type="ORF">AVDCRST_MAG93-4245</name>
</gene>
<feature type="transmembrane region" description="Helical" evidence="9">
    <location>
        <begin position="151"/>
        <end position="174"/>
    </location>
</feature>
<name>A0A6J4K629_9CHLR</name>
<reference evidence="10" key="1">
    <citation type="submission" date="2020-02" db="EMBL/GenBank/DDBJ databases">
        <authorList>
            <person name="Meier V. D."/>
        </authorList>
    </citation>
    <scope>NUCLEOTIDE SEQUENCE</scope>
    <source>
        <strain evidence="10">AVDCRST_MAG93</strain>
    </source>
</reference>
<dbReference type="InterPro" id="IPR002549">
    <property type="entry name" value="AI-2E-like"/>
</dbReference>
<evidence type="ECO:0000256" key="9">
    <source>
        <dbReference type="SAM" id="Phobius"/>
    </source>
</evidence>
<dbReference type="GO" id="GO:0055085">
    <property type="term" value="P:transmembrane transport"/>
    <property type="evidence" value="ECO:0007669"/>
    <property type="project" value="TreeGrafter"/>
</dbReference>
<evidence type="ECO:0000256" key="5">
    <source>
        <dbReference type="ARBA" id="ARBA00022692"/>
    </source>
</evidence>
<evidence type="ECO:0000256" key="3">
    <source>
        <dbReference type="ARBA" id="ARBA00022448"/>
    </source>
</evidence>
<keyword evidence="4" id="KW-1003">Cell membrane</keyword>
<dbReference type="PANTHER" id="PTHR21716">
    <property type="entry name" value="TRANSMEMBRANE PROTEIN"/>
    <property type="match status" value="1"/>
</dbReference>
<organism evidence="10">
    <name type="scientific">uncultured Chloroflexia bacterium</name>
    <dbReference type="NCBI Taxonomy" id="1672391"/>
    <lineage>
        <taxon>Bacteria</taxon>
        <taxon>Bacillati</taxon>
        <taxon>Chloroflexota</taxon>
        <taxon>Chloroflexia</taxon>
        <taxon>environmental samples</taxon>
    </lineage>
</organism>
<evidence type="ECO:0000256" key="6">
    <source>
        <dbReference type="ARBA" id="ARBA00022989"/>
    </source>
</evidence>
<feature type="transmembrane region" description="Helical" evidence="9">
    <location>
        <begin position="214"/>
        <end position="237"/>
    </location>
</feature>
<evidence type="ECO:0000256" key="1">
    <source>
        <dbReference type="ARBA" id="ARBA00004651"/>
    </source>
</evidence>
<dbReference type="GO" id="GO:0005886">
    <property type="term" value="C:plasma membrane"/>
    <property type="evidence" value="ECO:0007669"/>
    <property type="project" value="UniProtKB-SubCell"/>
</dbReference>
<feature type="transmembrane region" description="Helical" evidence="9">
    <location>
        <begin position="64"/>
        <end position="86"/>
    </location>
</feature>
<proteinExistence type="inferred from homology"/>
<evidence type="ECO:0000256" key="4">
    <source>
        <dbReference type="ARBA" id="ARBA00022475"/>
    </source>
</evidence>